<evidence type="ECO:0000313" key="2">
    <source>
        <dbReference type="Proteomes" id="UP001321542"/>
    </source>
</evidence>
<evidence type="ECO:0000313" key="1">
    <source>
        <dbReference type="EMBL" id="BBC35627.1"/>
    </source>
</evidence>
<gene>
    <name evidence="1" type="ORF">SGFS_069210</name>
</gene>
<reference evidence="1 2" key="1">
    <citation type="journal article" date="2010" name="ChemBioChem">
        <title>Cloning and characterization of the biosynthetic gene cluster of 16-membered macrolide antibiotic FD-891: involvement of a dual functional cytochrome P450 monooxygenase catalyzing epoxidation and hydroxylation.</title>
        <authorList>
            <person name="Kudo F."/>
            <person name="Motegi A."/>
            <person name="Mizoue K."/>
            <person name="Eguchi T."/>
        </authorList>
    </citation>
    <scope>NUCLEOTIDE SEQUENCE [LARGE SCALE GENOMIC DNA]</scope>
    <source>
        <strain evidence="1 2">A-8890</strain>
    </source>
</reference>
<reference evidence="1 2" key="2">
    <citation type="journal article" date="2023" name="ChemBioChem">
        <title>Acyltransferase Domain Exchange between Two Independent Type I Polyketide Synthases in the Same Producer Strain of Macrolide Antibiotics.</title>
        <authorList>
            <person name="Kudo F."/>
            <person name="Kishikawa K."/>
            <person name="Tsuboi K."/>
            <person name="Kido T."/>
            <person name="Usui T."/>
            <person name="Hashimoto J."/>
            <person name="Shin-Ya K."/>
            <person name="Miyanaga A."/>
            <person name="Eguchi T."/>
        </authorList>
    </citation>
    <scope>NUCLEOTIDE SEQUENCE [LARGE SCALE GENOMIC DNA]</scope>
    <source>
        <strain evidence="1 2">A-8890</strain>
    </source>
</reference>
<proteinExistence type="predicted"/>
<accession>A0ABM7FH40</accession>
<sequence length="96" mass="10547">MPELGQIAGQEPVGDRLTVDENTVVVEDDKVIAHDVTLNAENPRRFPGRGSLAIFVRRRPTLPQGPPCSTIGAVRLSFRVRNVTGRFPHAMTTETL</sequence>
<dbReference type="EMBL" id="AP018448">
    <property type="protein sequence ID" value="BBC35627.1"/>
    <property type="molecule type" value="Genomic_DNA"/>
</dbReference>
<dbReference type="Proteomes" id="UP001321542">
    <property type="component" value="Chromosome"/>
</dbReference>
<protein>
    <submittedName>
        <fullName evidence="1">Uncharacterized protein</fullName>
    </submittedName>
</protein>
<organism evidence="1 2">
    <name type="scientific">Streptomyces graminofaciens</name>
    <dbReference type="NCBI Taxonomy" id="68212"/>
    <lineage>
        <taxon>Bacteria</taxon>
        <taxon>Bacillati</taxon>
        <taxon>Actinomycetota</taxon>
        <taxon>Actinomycetes</taxon>
        <taxon>Kitasatosporales</taxon>
        <taxon>Streptomycetaceae</taxon>
        <taxon>Streptomyces</taxon>
    </lineage>
</organism>
<name>A0ABM7FH40_9ACTN</name>
<keyword evidence="2" id="KW-1185">Reference proteome</keyword>